<name>S9VG48_9TRYP</name>
<sequence>MASLGCDVQTTSIEIVSLIEEMKERSTELGIQIERDTAEKNRLLAEAKALEKRLAAVEEGLAIKVNVKNEVDRSLDETQAAFKEILDASKKILTNARQSANRNPSI</sequence>
<dbReference type="AlphaFoldDB" id="S9VG48"/>
<dbReference type="VEuPathDB" id="TriTrypDB:ADEAN_000220500"/>
<proteinExistence type="predicted"/>
<dbReference type="Proteomes" id="UP000515908">
    <property type="component" value="Chromosome 04"/>
</dbReference>
<dbReference type="InterPro" id="IPR033362">
    <property type="entry name" value="SSNA1_fam"/>
</dbReference>
<organism evidence="2 3">
    <name type="scientific">Angomonas deanei</name>
    <dbReference type="NCBI Taxonomy" id="59799"/>
    <lineage>
        <taxon>Eukaryota</taxon>
        <taxon>Discoba</taxon>
        <taxon>Euglenozoa</taxon>
        <taxon>Kinetoplastea</taxon>
        <taxon>Metakinetoplastina</taxon>
        <taxon>Trypanosomatida</taxon>
        <taxon>Trypanosomatidae</taxon>
        <taxon>Strigomonadinae</taxon>
        <taxon>Angomonas</taxon>
    </lineage>
</organism>
<dbReference type="PANTHER" id="PTHR28661">
    <property type="entry name" value="SJOEGREN SYNDROME NUCLEAR AUTOANTIGEN 1"/>
    <property type="match status" value="1"/>
</dbReference>
<keyword evidence="1" id="KW-0175">Coiled coil</keyword>
<keyword evidence="3" id="KW-1185">Reference proteome</keyword>
<protein>
    <submittedName>
        <fullName evidence="2">Uncharacterized protein</fullName>
    </submittedName>
</protein>
<evidence type="ECO:0000313" key="2">
    <source>
        <dbReference type="EMBL" id="CAD2214754.1"/>
    </source>
</evidence>
<dbReference type="PANTHER" id="PTHR28661:SF1">
    <property type="entry name" value="MICROTUBULE NUCLEATION FACTOR SSNA1"/>
    <property type="match status" value="1"/>
</dbReference>
<accession>S9VG48</accession>
<dbReference type="GO" id="GO:0036064">
    <property type="term" value="C:ciliary basal body"/>
    <property type="evidence" value="ECO:0007669"/>
    <property type="project" value="TreeGrafter"/>
</dbReference>
<dbReference type="EMBL" id="LR877148">
    <property type="protein sequence ID" value="CAD2214754.1"/>
    <property type="molecule type" value="Genomic_DNA"/>
</dbReference>
<dbReference type="OrthoDB" id="295355at2759"/>
<gene>
    <name evidence="2" type="ORF">ADEAN_000220500</name>
</gene>
<reference evidence="2 3" key="1">
    <citation type="submission" date="2020-08" db="EMBL/GenBank/DDBJ databases">
        <authorList>
            <person name="Newling K."/>
            <person name="Davey J."/>
            <person name="Forrester S."/>
        </authorList>
    </citation>
    <scope>NUCLEOTIDE SEQUENCE [LARGE SCALE GENOMIC DNA]</scope>
    <source>
        <strain evidence="3">Crithidia deanei Carvalho (ATCC PRA-265)</strain>
    </source>
</reference>
<evidence type="ECO:0000256" key="1">
    <source>
        <dbReference type="SAM" id="Coils"/>
    </source>
</evidence>
<evidence type="ECO:0000313" key="3">
    <source>
        <dbReference type="Proteomes" id="UP000515908"/>
    </source>
</evidence>
<feature type="coiled-coil region" evidence="1">
    <location>
        <begin position="33"/>
        <end position="60"/>
    </location>
</feature>